<sequence>MFISVSRCFLFRPYWHIRCLQKKTPPLVTRVDNFRHSLKRDQDTRPPGHIGRQSERLEQLNYKLTVNEEKCEADVIHPGLSYDDFDNRTEKPRLWKMMRLMEGARFYSHHVPLDSTGRTFRDYAQLTDDRITFLVAAELDFYSEFYDFRIIKNPLRINVQGGYIGKTSLNSITKVFTNSGNLICRNVNQVVSVNKSTRRPLPLPVWWVNKYAESAIGKEPIKFEKEEKPPNGTESFQIQVVWSDTDANDHTNWSSYVRFILDTAYYVSSRRTVPYLQTMVENGVKRLELLYTGESFEGDVLTIHTWLCTKRASRVIFHVNKDDEFICQCSVDYFEKPLLTTRK</sequence>
<keyword evidence="2" id="KW-1185">Reference proteome</keyword>
<dbReference type="EMBL" id="JBJQND010000018">
    <property type="protein sequence ID" value="KAL3835967.1"/>
    <property type="molecule type" value="Genomic_DNA"/>
</dbReference>
<accession>A0ABD3TG18</accession>
<gene>
    <name evidence="1" type="ORF">ACJMK2_021426</name>
</gene>
<organism evidence="1 2">
    <name type="scientific">Sinanodonta woodiana</name>
    <name type="common">Chinese pond mussel</name>
    <name type="synonym">Anodonta woodiana</name>
    <dbReference type="NCBI Taxonomy" id="1069815"/>
    <lineage>
        <taxon>Eukaryota</taxon>
        <taxon>Metazoa</taxon>
        <taxon>Spiralia</taxon>
        <taxon>Lophotrochozoa</taxon>
        <taxon>Mollusca</taxon>
        <taxon>Bivalvia</taxon>
        <taxon>Autobranchia</taxon>
        <taxon>Heteroconchia</taxon>
        <taxon>Palaeoheterodonta</taxon>
        <taxon>Unionida</taxon>
        <taxon>Unionoidea</taxon>
        <taxon>Unionidae</taxon>
        <taxon>Unioninae</taxon>
        <taxon>Sinanodonta</taxon>
    </lineage>
</organism>
<protein>
    <recommendedName>
        <fullName evidence="3">Acyl-ACP thioesterase</fullName>
    </recommendedName>
</protein>
<proteinExistence type="predicted"/>
<dbReference type="Proteomes" id="UP001634394">
    <property type="component" value="Unassembled WGS sequence"/>
</dbReference>
<name>A0ABD3TG18_SINWO</name>
<evidence type="ECO:0008006" key="3">
    <source>
        <dbReference type="Google" id="ProtNLM"/>
    </source>
</evidence>
<evidence type="ECO:0000313" key="1">
    <source>
        <dbReference type="EMBL" id="KAL3835967.1"/>
    </source>
</evidence>
<dbReference type="SUPFAM" id="SSF54637">
    <property type="entry name" value="Thioesterase/thiol ester dehydrase-isomerase"/>
    <property type="match status" value="2"/>
</dbReference>
<evidence type="ECO:0000313" key="2">
    <source>
        <dbReference type="Proteomes" id="UP001634394"/>
    </source>
</evidence>
<dbReference type="Gene3D" id="3.10.129.10">
    <property type="entry name" value="Hotdog Thioesterase"/>
    <property type="match status" value="1"/>
</dbReference>
<dbReference type="PANTHER" id="PTHR34487:SF1">
    <property type="entry name" value="ACYL-ACP THIOESTERASE"/>
    <property type="match status" value="1"/>
</dbReference>
<dbReference type="InterPro" id="IPR029069">
    <property type="entry name" value="HotDog_dom_sf"/>
</dbReference>
<comment type="caution">
    <text evidence="1">The sequence shown here is derived from an EMBL/GenBank/DDBJ whole genome shotgun (WGS) entry which is preliminary data.</text>
</comment>
<dbReference type="AlphaFoldDB" id="A0ABD3TG18"/>
<dbReference type="PANTHER" id="PTHR34487">
    <property type="entry name" value="ACYL-ACP THIOESTERASE"/>
    <property type="match status" value="1"/>
</dbReference>
<reference evidence="1 2" key="1">
    <citation type="submission" date="2024-11" db="EMBL/GenBank/DDBJ databases">
        <title>Chromosome-level genome assembly of the freshwater bivalve Anodonta woodiana.</title>
        <authorList>
            <person name="Chen X."/>
        </authorList>
    </citation>
    <scope>NUCLEOTIDE SEQUENCE [LARGE SCALE GENOMIC DNA]</scope>
    <source>
        <strain evidence="1">MN2024</strain>
        <tissue evidence="1">Gills</tissue>
    </source>
</reference>